<dbReference type="Proteomes" id="UP001489902">
    <property type="component" value="Chromosome 3"/>
</dbReference>
<feature type="compositionally biased region" description="Polar residues" evidence="1">
    <location>
        <begin position="77"/>
        <end position="88"/>
    </location>
</feature>
<protein>
    <recommendedName>
        <fullName evidence="3">DUF7908 domain-containing protein</fullName>
    </recommendedName>
</protein>
<feature type="compositionally biased region" description="Low complexity" evidence="1">
    <location>
        <begin position="89"/>
        <end position="101"/>
    </location>
</feature>
<feature type="domain" description="DUF7908" evidence="3">
    <location>
        <begin position="189"/>
        <end position="258"/>
    </location>
</feature>
<gene>
    <name evidence="4" type="ORF">QYS62_006689</name>
</gene>
<feature type="region of interest" description="Disordered" evidence="1">
    <location>
        <begin position="417"/>
        <end position="441"/>
    </location>
</feature>
<feature type="compositionally biased region" description="Basic and acidic residues" evidence="1">
    <location>
        <begin position="54"/>
        <end position="63"/>
    </location>
</feature>
<feature type="chain" id="PRO_5047314797" description="DUF7908 domain-containing protein" evidence="2">
    <location>
        <begin position="19"/>
        <end position="701"/>
    </location>
</feature>
<dbReference type="EMBL" id="CP151262">
    <property type="protein sequence ID" value="WZH45623.1"/>
    <property type="molecule type" value="Genomic_DNA"/>
</dbReference>
<evidence type="ECO:0000256" key="1">
    <source>
        <dbReference type="SAM" id="MobiDB-lite"/>
    </source>
</evidence>
<feature type="compositionally biased region" description="Polar residues" evidence="1">
    <location>
        <begin position="108"/>
        <end position="128"/>
    </location>
</feature>
<accession>A0ABZ2X0W5</accession>
<evidence type="ECO:0000313" key="5">
    <source>
        <dbReference type="Proteomes" id="UP001489902"/>
    </source>
</evidence>
<feature type="signal peptide" evidence="2">
    <location>
        <begin position="1"/>
        <end position="18"/>
    </location>
</feature>
<feature type="region of interest" description="Disordered" evidence="1">
    <location>
        <begin position="44"/>
        <end position="128"/>
    </location>
</feature>
<feature type="compositionally biased region" description="Low complexity" evidence="1">
    <location>
        <begin position="488"/>
        <end position="499"/>
    </location>
</feature>
<evidence type="ECO:0000313" key="4">
    <source>
        <dbReference type="EMBL" id="WZH45623.1"/>
    </source>
</evidence>
<sequence>MKTLALVIALLGATGVLSVDDRGEMEMDSWCVTYVSTYLVPVANQGDRPTIEPGEEKPTDENSGRLPFAPSLRPTFGRNTSSVTGNTLSGSSIVSSEPSIPAGRPEGQSVSETRSSDSTAGDLVSITSTNTIPTSGDLVSIANTNTNTIPTFGELESVVSTNTMPTSSGIIEPEGRSIIFQVSIPNIPDNEKRSVNKRVSGGFVGNDNPGTCTFANVFNLADDQLFEGGVPIYYSPGEDYKELSGQEIPSEGAIKSTFMRLLTRVSVVQCQNGRLVGVGGSSTTSNVATSETIDSKASTIETTSTVVDISPPLSSSEAIDTLTSTVQFESVEPVTESSLISSASLQAIYTTTTAAMVSDSSIVPISTEEMGSGRSSNTEMHDFSSVTSDTVARPSSSDEFFSTGLDSGTIESNPMPVASSTAQLTSATPVSVESSTAPADTTIESVDTTIESAETMTGSVQTPVSIESATEPVDSTTESAETAIESVEISVSSESSTESTETKIDPVETTTELAETTPQLAETTTGLAETTPALADTTTELVDSPTEDACVAGITNSAGSPPLDERKDDCSANNVVTVSPYTVTVTETLQRRFVWVVPTTWPPTPTKKRVARDEGEATTIFPTEYPDTYATYCENADDYYDACSSLGVVQSTTTLPTPTTTEEDPICRAKQLVKRAGEAMGYEFENHWELMTMPGYTMIAI</sequence>
<dbReference type="Pfam" id="PF25485">
    <property type="entry name" value="DUF7908"/>
    <property type="match status" value="1"/>
</dbReference>
<reference evidence="4 5" key="1">
    <citation type="submission" date="2024-04" db="EMBL/GenBank/DDBJ databases">
        <title>Complete genome sequence of Fusarium acuminatum.</title>
        <authorList>
            <person name="Lan B."/>
        </authorList>
    </citation>
    <scope>NUCLEOTIDE SEQUENCE [LARGE SCALE GENOMIC DNA]</scope>
    <source>
        <strain evidence="4">1A</strain>
    </source>
</reference>
<keyword evidence="2" id="KW-0732">Signal</keyword>
<organism evidence="4 5">
    <name type="scientific">Fusarium acuminatum</name>
    <dbReference type="NCBI Taxonomy" id="5515"/>
    <lineage>
        <taxon>Eukaryota</taxon>
        <taxon>Fungi</taxon>
        <taxon>Dikarya</taxon>
        <taxon>Ascomycota</taxon>
        <taxon>Pezizomycotina</taxon>
        <taxon>Sordariomycetes</taxon>
        <taxon>Hypocreomycetidae</taxon>
        <taxon>Hypocreales</taxon>
        <taxon>Nectriaceae</taxon>
        <taxon>Fusarium</taxon>
        <taxon>Fusarium tricinctum species complex</taxon>
    </lineage>
</organism>
<dbReference type="InterPro" id="IPR057230">
    <property type="entry name" value="DUF7908"/>
</dbReference>
<proteinExistence type="predicted"/>
<evidence type="ECO:0000256" key="2">
    <source>
        <dbReference type="SAM" id="SignalP"/>
    </source>
</evidence>
<name>A0ABZ2X0W5_9HYPO</name>
<feature type="region of interest" description="Disordered" evidence="1">
    <location>
        <begin position="488"/>
        <end position="511"/>
    </location>
</feature>
<keyword evidence="5" id="KW-1185">Reference proteome</keyword>
<evidence type="ECO:0000259" key="3">
    <source>
        <dbReference type="Pfam" id="PF25485"/>
    </source>
</evidence>